<dbReference type="Pfam" id="PF00622">
    <property type="entry name" value="SPRY"/>
    <property type="match status" value="1"/>
</dbReference>
<feature type="transmembrane region" description="Helical" evidence="2">
    <location>
        <begin position="6"/>
        <end position="32"/>
    </location>
</feature>
<evidence type="ECO:0000256" key="2">
    <source>
        <dbReference type="SAM" id="Phobius"/>
    </source>
</evidence>
<dbReference type="InterPro" id="IPR003877">
    <property type="entry name" value="SPRY_dom"/>
</dbReference>
<keyword evidence="2" id="KW-1133">Transmembrane helix</keyword>
<evidence type="ECO:0000313" key="5">
    <source>
        <dbReference type="Proteomes" id="UP000478008"/>
    </source>
</evidence>
<dbReference type="PROSITE" id="PS50188">
    <property type="entry name" value="B302_SPRY"/>
    <property type="match status" value="1"/>
</dbReference>
<feature type="compositionally biased region" description="Polar residues" evidence="1">
    <location>
        <begin position="576"/>
        <end position="589"/>
    </location>
</feature>
<feature type="region of interest" description="Disordered" evidence="1">
    <location>
        <begin position="568"/>
        <end position="615"/>
    </location>
</feature>
<dbReference type="InterPro" id="IPR043136">
    <property type="entry name" value="B30.2/SPRY_sf"/>
</dbReference>
<sequence>MNEDKLTYIVVFSIIALVIIIVSTVFLLYVVFFGDSFSSASEDETNCIPEKLRLSNIDYDNAQRFDALPALEKARFILARKFYQFHKPVLNYVSFISYEAVDAFYLAIRDRGIRAFHFERYSDQLTELIQQVEDERQPAGASDGVSAGASESTPLLADQAHAQTPQLGAAPCAQSGARKYSSDHLDVMDDVKKPDYRQVQFKQTPYVVQELTDVKFLTTQMSCVLTNMPLPYKNRKNDTVYFEVKLFEFNPQTTTIAIGLATKPYPNFQLPGMSPYSVAVQTDGTVRMNNQPFLNDEDLPVTLPQVLEGDVIGIGYRSINGAVFITHNGRSVLEAVKYLKTELYPCIGSVGGPCKVSVNIGQLGFVFIEANVKKLGFCENKNEGTIGAPPIYDKTLLSKDPLLDKGAELPPGYPEEEQTFFGPVTVAEKHGGKVQVGSSQEAEKNEKQEHESVKSGGDGKSCTATRRAGSATPESDPPSYHSQDSKKEPDEKAADKVDHGGADRGKRRRKKGGMKWNKQPMDASEYERMVTNFKSPTSTPPILDDEFATKKIMRLAGCKDVLAAVEESAKKPAAQESATAQKTASSAHLRTTRRRRRKGAGKRHRRRKKGNRTTF</sequence>
<feature type="domain" description="B30.2/SPRY" evidence="3">
    <location>
        <begin position="160"/>
        <end position="365"/>
    </location>
</feature>
<reference evidence="4 5" key="1">
    <citation type="submission" date="2019-07" db="EMBL/GenBank/DDBJ databases">
        <authorList>
            <person name="Friedrich A."/>
            <person name="Schacherer J."/>
        </authorList>
    </citation>
    <scope>NUCLEOTIDE SEQUENCE [LARGE SCALE GENOMIC DNA]</scope>
</reference>
<protein>
    <submittedName>
        <fullName evidence="4">DEBR0S1_19438g1_1</fullName>
    </submittedName>
</protein>
<evidence type="ECO:0000256" key="1">
    <source>
        <dbReference type="SAM" id="MobiDB-lite"/>
    </source>
</evidence>
<dbReference type="AlphaFoldDB" id="A0A7D9GXJ9"/>
<dbReference type="InterPro" id="IPR001870">
    <property type="entry name" value="B30.2/SPRY"/>
</dbReference>
<dbReference type="InterPro" id="IPR013320">
    <property type="entry name" value="ConA-like_dom_sf"/>
</dbReference>
<keyword evidence="2" id="KW-0812">Transmembrane</keyword>
<feature type="compositionally biased region" description="Basic and acidic residues" evidence="1">
    <location>
        <begin position="441"/>
        <end position="453"/>
    </location>
</feature>
<keyword evidence="2" id="KW-0472">Membrane</keyword>
<dbReference type="SMART" id="SM00449">
    <property type="entry name" value="SPRY"/>
    <property type="match status" value="1"/>
</dbReference>
<dbReference type="Gene3D" id="2.60.120.920">
    <property type="match status" value="1"/>
</dbReference>
<feature type="compositionally biased region" description="Basic residues" evidence="1">
    <location>
        <begin position="590"/>
        <end position="615"/>
    </location>
</feature>
<keyword evidence="5" id="KW-1185">Reference proteome</keyword>
<evidence type="ECO:0000313" key="4">
    <source>
        <dbReference type="EMBL" id="VUG16541.1"/>
    </source>
</evidence>
<feature type="compositionally biased region" description="Basic and acidic residues" evidence="1">
    <location>
        <begin position="483"/>
        <end position="504"/>
    </location>
</feature>
<feature type="region of interest" description="Disordered" evidence="1">
    <location>
        <begin position="431"/>
        <end position="523"/>
    </location>
</feature>
<proteinExistence type="predicted"/>
<organism evidence="4 5">
    <name type="scientific">Dekkera bruxellensis</name>
    <name type="common">Brettanomyces custersii</name>
    <dbReference type="NCBI Taxonomy" id="5007"/>
    <lineage>
        <taxon>Eukaryota</taxon>
        <taxon>Fungi</taxon>
        <taxon>Dikarya</taxon>
        <taxon>Ascomycota</taxon>
        <taxon>Saccharomycotina</taxon>
        <taxon>Pichiomycetes</taxon>
        <taxon>Pichiales</taxon>
        <taxon>Pichiaceae</taxon>
        <taxon>Brettanomyces</taxon>
    </lineage>
</organism>
<dbReference type="SUPFAM" id="SSF49899">
    <property type="entry name" value="Concanavalin A-like lectins/glucanases"/>
    <property type="match status" value="1"/>
</dbReference>
<name>A0A7D9GXJ9_DEKBR</name>
<dbReference type="EMBL" id="CABFWN010000001">
    <property type="protein sequence ID" value="VUG16541.1"/>
    <property type="molecule type" value="Genomic_DNA"/>
</dbReference>
<evidence type="ECO:0000259" key="3">
    <source>
        <dbReference type="PROSITE" id="PS50188"/>
    </source>
</evidence>
<dbReference type="Proteomes" id="UP000478008">
    <property type="component" value="Unassembled WGS sequence"/>
</dbReference>
<accession>A0A7D9GXJ9</accession>
<gene>
    <name evidence="4" type="ORF">DEBR0S1_19438G</name>
</gene>